<keyword evidence="8" id="KW-0902">Two-component regulatory system</keyword>
<dbReference type="EMBL" id="CP035037">
    <property type="protein sequence ID" value="QAB16542.1"/>
    <property type="molecule type" value="Genomic_DNA"/>
</dbReference>
<dbReference type="PANTHER" id="PTHR24421">
    <property type="entry name" value="NITRATE/NITRITE SENSOR PROTEIN NARX-RELATED"/>
    <property type="match status" value="1"/>
</dbReference>
<keyword evidence="4" id="KW-0808">Transferase</keyword>
<evidence type="ECO:0000313" key="13">
    <source>
        <dbReference type="Proteomes" id="UP000285768"/>
    </source>
</evidence>
<evidence type="ECO:0000256" key="2">
    <source>
        <dbReference type="ARBA" id="ARBA00012438"/>
    </source>
</evidence>
<evidence type="ECO:0000256" key="4">
    <source>
        <dbReference type="ARBA" id="ARBA00022679"/>
    </source>
</evidence>
<feature type="transmembrane region" description="Helical" evidence="10">
    <location>
        <begin position="110"/>
        <end position="134"/>
    </location>
</feature>
<evidence type="ECO:0000256" key="7">
    <source>
        <dbReference type="ARBA" id="ARBA00022840"/>
    </source>
</evidence>
<keyword evidence="10" id="KW-0812">Transmembrane</keyword>
<dbReference type="GO" id="GO:0016301">
    <property type="term" value="F:kinase activity"/>
    <property type="evidence" value="ECO:0007669"/>
    <property type="project" value="UniProtKB-KW"/>
</dbReference>
<keyword evidence="6 12" id="KW-0418">Kinase</keyword>
<keyword evidence="3" id="KW-0597">Phosphoprotein</keyword>
<accession>A0ABX5QBU3</accession>
<dbReference type="RefSeq" id="WP_128385941.1">
    <property type="nucleotide sequence ID" value="NZ_CP035037.1"/>
</dbReference>
<keyword evidence="13" id="KW-1185">Reference proteome</keyword>
<reference evidence="12 13" key="1">
    <citation type="submission" date="2019-01" db="EMBL/GenBank/DDBJ databases">
        <title>Leucobacter muris sp. nov. isolated from the nose of a laboratory mouse.</title>
        <authorList>
            <person name="Benga L."/>
            <person name="Sproeer C."/>
            <person name="Schumann P."/>
            <person name="Verbarg S."/>
            <person name="Bunk B."/>
            <person name="Engelhardt E."/>
            <person name="Benten P.M."/>
            <person name="Sager M."/>
        </authorList>
    </citation>
    <scope>NUCLEOTIDE SEQUENCE [LARGE SCALE GENOMIC DNA]</scope>
    <source>
        <strain evidence="12 13">DSM 101948</strain>
    </source>
</reference>
<evidence type="ECO:0000256" key="9">
    <source>
        <dbReference type="SAM" id="MobiDB-lite"/>
    </source>
</evidence>
<keyword evidence="7" id="KW-0067">ATP-binding</keyword>
<keyword evidence="10" id="KW-1133">Transmembrane helix</keyword>
<keyword evidence="5" id="KW-0547">Nucleotide-binding</keyword>
<dbReference type="SUPFAM" id="SSF55874">
    <property type="entry name" value="ATPase domain of HSP90 chaperone/DNA topoisomerase II/histidine kinase"/>
    <property type="match status" value="1"/>
</dbReference>
<evidence type="ECO:0000256" key="3">
    <source>
        <dbReference type="ARBA" id="ARBA00022553"/>
    </source>
</evidence>
<dbReference type="InterPro" id="IPR036890">
    <property type="entry name" value="HATPase_C_sf"/>
</dbReference>
<dbReference type="EC" id="2.7.13.3" evidence="2"/>
<keyword evidence="10" id="KW-0472">Membrane</keyword>
<feature type="region of interest" description="Disordered" evidence="9">
    <location>
        <begin position="444"/>
        <end position="465"/>
    </location>
</feature>
<comment type="catalytic activity">
    <reaction evidence="1">
        <text>ATP + protein L-histidine = ADP + protein N-phospho-L-histidine.</text>
        <dbReference type="EC" id="2.7.13.3"/>
    </reaction>
</comment>
<name>A0ABX5QBU3_9MICO</name>
<evidence type="ECO:0000259" key="11">
    <source>
        <dbReference type="Pfam" id="PF07730"/>
    </source>
</evidence>
<feature type="compositionally biased region" description="Polar residues" evidence="9">
    <location>
        <begin position="1"/>
        <end position="10"/>
    </location>
</feature>
<evidence type="ECO:0000256" key="5">
    <source>
        <dbReference type="ARBA" id="ARBA00022741"/>
    </source>
</evidence>
<evidence type="ECO:0000256" key="10">
    <source>
        <dbReference type="SAM" id="Phobius"/>
    </source>
</evidence>
<evidence type="ECO:0000256" key="1">
    <source>
        <dbReference type="ARBA" id="ARBA00000085"/>
    </source>
</evidence>
<feature type="compositionally biased region" description="Polar residues" evidence="9">
    <location>
        <begin position="446"/>
        <end position="458"/>
    </location>
</feature>
<gene>
    <name evidence="12" type="ORF">Leucomu_00065</name>
</gene>
<dbReference type="InterPro" id="IPR011712">
    <property type="entry name" value="Sig_transdc_His_kin_sub3_dim/P"/>
</dbReference>
<feature type="transmembrane region" description="Helical" evidence="10">
    <location>
        <begin position="83"/>
        <end position="104"/>
    </location>
</feature>
<dbReference type="Proteomes" id="UP000285768">
    <property type="component" value="Chromosome"/>
</dbReference>
<feature type="region of interest" description="Disordered" evidence="9">
    <location>
        <begin position="1"/>
        <end position="72"/>
    </location>
</feature>
<dbReference type="Gene3D" id="3.30.565.10">
    <property type="entry name" value="Histidine kinase-like ATPase, C-terminal domain"/>
    <property type="match status" value="1"/>
</dbReference>
<dbReference type="Gene3D" id="1.20.5.1930">
    <property type="match status" value="1"/>
</dbReference>
<dbReference type="CDD" id="cd16917">
    <property type="entry name" value="HATPase_UhpB-NarQ-NarX-like"/>
    <property type="match status" value="1"/>
</dbReference>
<feature type="domain" description="Signal transduction histidine kinase subgroup 3 dimerisation and phosphoacceptor" evidence="11">
    <location>
        <begin position="274"/>
        <end position="337"/>
    </location>
</feature>
<evidence type="ECO:0000313" key="12">
    <source>
        <dbReference type="EMBL" id="QAB16542.1"/>
    </source>
</evidence>
<dbReference type="PANTHER" id="PTHR24421:SF10">
    <property type="entry name" value="NITRATE_NITRITE SENSOR PROTEIN NARQ"/>
    <property type="match status" value="1"/>
</dbReference>
<sequence>MTSQTQSLPQGQPCAGQPPVPPAADQQATQRLPHPPAGASAAEPGRPASGAPVPPPAAPNAPGSAAAPTPKTRRPPLRIAMTILHLAAVGVVGFTVIGLLFGALGTGLGLLLVLGIGAVVLVGLVYALFGIAWFETHRVSGLYHLETPALRWTPQSGPGFKAWLRALGRQSIDGRMWRALANFGIASLMGVAVLGLAQGLVHSVISAFRTFSVWWQPGLLSALLCAVGIVGLALLHRLISVAIVGADVKEEQLNAQVRTSTAQRESAVRAADVERTRIERDLHDGVQPRLVSVGMTLGLAQEKIDSDPEAAKALVAEAHTSTKAAITELRQLARGIYASVLDDRGLDAALSALAARSHVPVQLDVRLPSRCSRNAEAAVYFAIAESLTNAAKHSRASECRVVVRVRDGNTLWARVEDNGVGGASVLPGGGIDGVMNRVLAAGGTTRLDSPQGGPTTLEVSVPCAS</sequence>
<dbReference type="InterPro" id="IPR050482">
    <property type="entry name" value="Sensor_HK_TwoCompSys"/>
</dbReference>
<dbReference type="Pfam" id="PF07730">
    <property type="entry name" value="HisKA_3"/>
    <property type="match status" value="1"/>
</dbReference>
<protein>
    <recommendedName>
        <fullName evidence="2">histidine kinase</fullName>
        <ecNumber evidence="2">2.7.13.3</ecNumber>
    </recommendedName>
</protein>
<evidence type="ECO:0000256" key="6">
    <source>
        <dbReference type="ARBA" id="ARBA00022777"/>
    </source>
</evidence>
<feature type="compositionally biased region" description="Low complexity" evidence="9">
    <location>
        <begin position="60"/>
        <end position="70"/>
    </location>
</feature>
<proteinExistence type="predicted"/>
<feature type="transmembrane region" description="Helical" evidence="10">
    <location>
        <begin position="179"/>
        <end position="201"/>
    </location>
</feature>
<evidence type="ECO:0000256" key="8">
    <source>
        <dbReference type="ARBA" id="ARBA00023012"/>
    </source>
</evidence>
<feature type="transmembrane region" description="Helical" evidence="10">
    <location>
        <begin position="213"/>
        <end position="235"/>
    </location>
</feature>
<organism evidence="12 13">
    <name type="scientific">Leucobacter muris</name>
    <dbReference type="NCBI Taxonomy" id="1935379"/>
    <lineage>
        <taxon>Bacteria</taxon>
        <taxon>Bacillati</taxon>
        <taxon>Actinomycetota</taxon>
        <taxon>Actinomycetes</taxon>
        <taxon>Micrococcales</taxon>
        <taxon>Microbacteriaceae</taxon>
        <taxon>Leucobacter</taxon>
    </lineage>
</organism>